<dbReference type="Proteomes" id="UP000485562">
    <property type="component" value="Unassembled WGS sequence"/>
</dbReference>
<accession>A0A1V6C7J5</accession>
<dbReference type="AlphaFoldDB" id="A0A1V6C7J5"/>
<reference evidence="2" key="1">
    <citation type="submission" date="2017-02" db="EMBL/GenBank/DDBJ databases">
        <title>Delving into the versatile metabolic prowess of the omnipresent phylum Bacteroidetes.</title>
        <authorList>
            <person name="Nobu M.K."/>
            <person name="Mei R."/>
            <person name="Narihiro T."/>
            <person name="Kuroda K."/>
            <person name="Liu W.-T."/>
        </authorList>
    </citation>
    <scope>NUCLEOTIDE SEQUENCE</scope>
    <source>
        <strain evidence="2">ADurb.Bin131</strain>
    </source>
</reference>
<comment type="caution">
    <text evidence="2">The sequence shown here is derived from an EMBL/GenBank/DDBJ whole genome shotgun (WGS) entry which is preliminary data.</text>
</comment>
<evidence type="ECO:0000313" key="2">
    <source>
        <dbReference type="EMBL" id="OQB72888.1"/>
    </source>
</evidence>
<feature type="transmembrane region" description="Helical" evidence="1">
    <location>
        <begin position="179"/>
        <end position="208"/>
    </location>
</feature>
<protein>
    <submittedName>
        <fullName evidence="2">Uncharacterized protein</fullName>
    </submittedName>
</protein>
<organism evidence="2">
    <name type="scientific">candidate division TA06 bacterium ADurb.Bin131</name>
    <dbReference type="NCBI Taxonomy" id="1852827"/>
    <lineage>
        <taxon>Bacteria</taxon>
        <taxon>Bacteria division TA06</taxon>
    </lineage>
</organism>
<dbReference type="EMBL" id="MWDQ01000108">
    <property type="protein sequence ID" value="OQB72888.1"/>
    <property type="molecule type" value="Genomic_DNA"/>
</dbReference>
<proteinExistence type="predicted"/>
<keyword evidence="1" id="KW-0472">Membrane</keyword>
<evidence type="ECO:0000256" key="1">
    <source>
        <dbReference type="SAM" id="Phobius"/>
    </source>
</evidence>
<name>A0A1V6C7J5_UNCT6</name>
<gene>
    <name evidence="2" type="ORF">BWX89_01171</name>
</gene>
<keyword evidence="1" id="KW-1133">Transmembrane helix</keyword>
<sequence>MDKIELFETINIRWKEFNYFSEDNWINLAKLGYEKYREFDVPFGKWQIFVLKKDISTGSSKDTQPIQLFFAVFSSKKLNKQFPISGIAENIEEVISGLRMLSSLMSTEESKGLGNLLKFPSTLNAENAQDYGYIRGLLIGIVLMLVDIIPWHIGSFRPNGVLSTFLEYTRIVYYGTPGFAIVVGMAAIGIYFTVLFILIPIACGNFYLLKSQKAFRRRVEMLPDFLFECEFGSDAEAFLNQQYKSYIENIKKEEVYRRSLSHWRNLKKEEFIDLYEILQNGFYTAENLYDILCRIKRNCPDFDIKKFLEIMIDVSKKDMQIIMKVSSKDTLS</sequence>
<keyword evidence="1" id="KW-0812">Transmembrane</keyword>
<feature type="transmembrane region" description="Helical" evidence="1">
    <location>
        <begin position="133"/>
        <end position="153"/>
    </location>
</feature>